<protein>
    <recommendedName>
        <fullName evidence="11">Olfactory receptor</fullName>
    </recommendedName>
</protein>
<dbReference type="InterPro" id="IPR050516">
    <property type="entry name" value="Olfactory_GPCR"/>
</dbReference>
<comment type="subcellular location">
    <subcellularLocation>
        <location evidence="1 11">Cell membrane</location>
        <topology evidence="1 11">Multi-pass membrane protein</topology>
    </subcellularLocation>
</comment>
<dbReference type="GO" id="GO:0004930">
    <property type="term" value="F:G protein-coupled receptor activity"/>
    <property type="evidence" value="ECO:0007669"/>
    <property type="project" value="UniProtKB-KW"/>
</dbReference>
<dbReference type="PRINTS" id="PR00237">
    <property type="entry name" value="GPCRRHODOPSN"/>
</dbReference>
<organism evidence="13 14">
    <name type="scientific">Engystomops pustulosus</name>
    <name type="common">Tungara frog</name>
    <name type="synonym">Physalaemus pustulosus</name>
    <dbReference type="NCBI Taxonomy" id="76066"/>
    <lineage>
        <taxon>Eukaryota</taxon>
        <taxon>Metazoa</taxon>
        <taxon>Chordata</taxon>
        <taxon>Craniata</taxon>
        <taxon>Vertebrata</taxon>
        <taxon>Euteleostomi</taxon>
        <taxon>Amphibia</taxon>
        <taxon>Batrachia</taxon>
        <taxon>Anura</taxon>
        <taxon>Neobatrachia</taxon>
        <taxon>Hyloidea</taxon>
        <taxon>Leptodactylidae</taxon>
        <taxon>Leiuperinae</taxon>
        <taxon>Engystomops</taxon>
    </lineage>
</organism>
<dbReference type="Gene3D" id="1.20.1070.10">
    <property type="entry name" value="Rhodopsin 7-helix transmembrane proteins"/>
    <property type="match status" value="1"/>
</dbReference>
<keyword evidence="8 10" id="KW-0675">Receptor</keyword>
<feature type="transmembrane region" description="Helical" evidence="11">
    <location>
        <begin position="26"/>
        <end position="49"/>
    </location>
</feature>
<dbReference type="AlphaFoldDB" id="A0AAV7C6N5"/>
<feature type="transmembrane region" description="Helical" evidence="11">
    <location>
        <begin position="103"/>
        <end position="121"/>
    </location>
</feature>
<keyword evidence="3 10" id="KW-0812">Transmembrane</keyword>
<evidence type="ECO:0000313" key="13">
    <source>
        <dbReference type="EMBL" id="KAG8580548.1"/>
    </source>
</evidence>
<evidence type="ECO:0000256" key="5">
    <source>
        <dbReference type="ARBA" id="ARBA00022989"/>
    </source>
</evidence>
<evidence type="ECO:0000256" key="1">
    <source>
        <dbReference type="ARBA" id="ARBA00004651"/>
    </source>
</evidence>
<sequence>MENLNQTVKVTEFIFLSFTKSTRLSVLLFIIFLLGYLLIICMNIVMILVIKFDTRVHTPMYFFIFNLCCLDICCTTSVIPQTLSNLMRSKPSILFLNCATQTFSSAGFSTAEIFVVTVMAYDRYMAICNPLRYETVMSWARCSMLVIVAWMLAFMIALTIVCCVYTLPFCRRPEIEHFFCDIGQVLFLTCTNVPSHMAAEFISYFLGLGLITIPFLIYLYILSVYNLSYNEDPYH</sequence>
<dbReference type="PROSITE" id="PS50262">
    <property type="entry name" value="G_PROTEIN_RECEP_F1_2"/>
    <property type="match status" value="1"/>
</dbReference>
<feature type="transmembrane region" description="Helical" evidence="11">
    <location>
        <begin position="61"/>
        <end position="83"/>
    </location>
</feature>
<comment type="similarity">
    <text evidence="10">Belongs to the G-protein coupled receptor 1 family.</text>
</comment>
<keyword evidence="4 11" id="KW-0552">Olfaction</keyword>
<evidence type="ECO:0000259" key="12">
    <source>
        <dbReference type="PROSITE" id="PS50262"/>
    </source>
</evidence>
<evidence type="ECO:0000256" key="7">
    <source>
        <dbReference type="ARBA" id="ARBA00023136"/>
    </source>
</evidence>
<evidence type="ECO:0000256" key="11">
    <source>
        <dbReference type="RuleBase" id="RU363047"/>
    </source>
</evidence>
<keyword evidence="7 11" id="KW-0472">Membrane</keyword>
<dbReference type="GO" id="GO:0005886">
    <property type="term" value="C:plasma membrane"/>
    <property type="evidence" value="ECO:0007669"/>
    <property type="project" value="UniProtKB-SubCell"/>
</dbReference>
<dbReference type="InterPro" id="IPR000276">
    <property type="entry name" value="GPCR_Rhodpsn"/>
</dbReference>
<dbReference type="PRINTS" id="PR00245">
    <property type="entry name" value="OLFACTORYR"/>
</dbReference>
<feature type="domain" description="G-protein coupled receptors family 1 profile" evidence="12">
    <location>
        <begin position="42"/>
        <end position="235"/>
    </location>
</feature>
<feature type="transmembrane region" description="Helical" evidence="11">
    <location>
        <begin position="201"/>
        <end position="221"/>
    </location>
</feature>
<keyword evidence="11" id="KW-0716">Sensory transduction</keyword>
<accession>A0AAV7C6N5</accession>
<evidence type="ECO:0000313" key="14">
    <source>
        <dbReference type="Proteomes" id="UP000824782"/>
    </source>
</evidence>
<evidence type="ECO:0000256" key="3">
    <source>
        <dbReference type="ARBA" id="ARBA00022692"/>
    </source>
</evidence>
<proteinExistence type="inferred from homology"/>
<dbReference type="PANTHER" id="PTHR26452">
    <property type="entry name" value="OLFACTORY RECEPTOR"/>
    <property type="match status" value="1"/>
</dbReference>
<name>A0AAV7C6N5_ENGPU</name>
<keyword evidence="14" id="KW-1185">Reference proteome</keyword>
<reference evidence="13" key="1">
    <citation type="thesis" date="2020" institute="ProQuest LLC" country="789 East Eisenhower Parkway, Ann Arbor, MI, USA">
        <title>Comparative Genomics and Chromosome Evolution.</title>
        <authorList>
            <person name="Mudd A.B."/>
        </authorList>
    </citation>
    <scope>NUCLEOTIDE SEQUENCE</scope>
    <source>
        <strain evidence="13">237g6f4</strain>
        <tissue evidence="13">Blood</tissue>
    </source>
</reference>
<gene>
    <name evidence="13" type="ORF">GDO81_007337</name>
</gene>
<dbReference type="SUPFAM" id="SSF81321">
    <property type="entry name" value="Family A G protein-coupled receptor-like"/>
    <property type="match status" value="1"/>
</dbReference>
<keyword evidence="5 11" id="KW-1133">Transmembrane helix</keyword>
<evidence type="ECO:0000256" key="8">
    <source>
        <dbReference type="ARBA" id="ARBA00023170"/>
    </source>
</evidence>
<evidence type="ECO:0000256" key="10">
    <source>
        <dbReference type="RuleBase" id="RU000688"/>
    </source>
</evidence>
<comment type="caution">
    <text evidence="13">The sequence shown here is derived from an EMBL/GenBank/DDBJ whole genome shotgun (WGS) entry which is preliminary data.</text>
</comment>
<keyword evidence="2 11" id="KW-1003">Cell membrane</keyword>
<dbReference type="Proteomes" id="UP000824782">
    <property type="component" value="Unassembled WGS sequence"/>
</dbReference>
<keyword evidence="6 10" id="KW-0297">G-protein coupled receptor</keyword>
<dbReference type="PROSITE" id="PS00237">
    <property type="entry name" value="G_PROTEIN_RECEP_F1_1"/>
    <property type="match status" value="1"/>
</dbReference>
<evidence type="ECO:0000256" key="9">
    <source>
        <dbReference type="ARBA" id="ARBA00023224"/>
    </source>
</evidence>
<dbReference type="InterPro" id="IPR017452">
    <property type="entry name" value="GPCR_Rhodpsn_7TM"/>
</dbReference>
<evidence type="ECO:0000256" key="6">
    <source>
        <dbReference type="ARBA" id="ARBA00023040"/>
    </source>
</evidence>
<dbReference type="EMBL" id="WNYA01000003">
    <property type="protein sequence ID" value="KAG8580548.1"/>
    <property type="molecule type" value="Genomic_DNA"/>
</dbReference>
<keyword evidence="9 10" id="KW-0807">Transducer</keyword>
<evidence type="ECO:0000256" key="2">
    <source>
        <dbReference type="ARBA" id="ARBA00022475"/>
    </source>
</evidence>
<dbReference type="GO" id="GO:0004984">
    <property type="term" value="F:olfactory receptor activity"/>
    <property type="evidence" value="ECO:0007669"/>
    <property type="project" value="InterPro"/>
</dbReference>
<dbReference type="InterPro" id="IPR000725">
    <property type="entry name" value="Olfact_rcpt"/>
</dbReference>
<dbReference type="Pfam" id="PF00001">
    <property type="entry name" value="7tm_1"/>
    <property type="match status" value="1"/>
</dbReference>
<feature type="transmembrane region" description="Helical" evidence="11">
    <location>
        <begin position="142"/>
        <end position="167"/>
    </location>
</feature>
<evidence type="ECO:0000256" key="4">
    <source>
        <dbReference type="ARBA" id="ARBA00022725"/>
    </source>
</evidence>